<proteinExistence type="predicted"/>
<evidence type="ECO:0008006" key="3">
    <source>
        <dbReference type="Google" id="ProtNLM"/>
    </source>
</evidence>
<dbReference type="Proteomes" id="UP000265618">
    <property type="component" value="Unassembled WGS sequence"/>
</dbReference>
<dbReference type="SUPFAM" id="SSF117281">
    <property type="entry name" value="Kelch motif"/>
    <property type="match status" value="1"/>
</dbReference>
<evidence type="ECO:0000313" key="1">
    <source>
        <dbReference type="EMBL" id="GCA62468.1"/>
    </source>
</evidence>
<comment type="caution">
    <text evidence="1">The sequence shown here is derived from an EMBL/GenBank/DDBJ whole genome shotgun (WGS) entry which is preliminary data.</text>
</comment>
<gene>
    <name evidence="1" type="ORF">KIPB_003718</name>
</gene>
<protein>
    <recommendedName>
        <fullName evidence="3">Kelch-type beta propeller</fullName>
    </recommendedName>
</protein>
<dbReference type="EMBL" id="BDIP01000736">
    <property type="protein sequence ID" value="GCA62468.1"/>
    <property type="molecule type" value="Genomic_DNA"/>
</dbReference>
<dbReference type="AlphaFoldDB" id="A0A391NT54"/>
<dbReference type="InterPro" id="IPR015915">
    <property type="entry name" value="Kelch-typ_b-propeller"/>
</dbReference>
<keyword evidence="2" id="KW-1185">Reference proteome</keyword>
<evidence type="ECO:0000313" key="2">
    <source>
        <dbReference type="Proteomes" id="UP000265618"/>
    </source>
</evidence>
<dbReference type="Gene3D" id="2.120.10.80">
    <property type="entry name" value="Kelch-type beta propeller"/>
    <property type="match status" value="1"/>
</dbReference>
<accession>A0A391NT54</accession>
<organism evidence="1 2">
    <name type="scientific">Kipferlia bialata</name>
    <dbReference type="NCBI Taxonomy" id="797122"/>
    <lineage>
        <taxon>Eukaryota</taxon>
        <taxon>Metamonada</taxon>
        <taxon>Carpediemonas-like organisms</taxon>
        <taxon>Kipferlia</taxon>
    </lineage>
</organism>
<sequence length="231" mass="25353">MESRMFSLSLLDKTWEEVDTEGDETPDGRIVPSSGYSAVFGLDDTVFVSATSRDPYSVTGTDSYDTSWFRAYNTREHHWSTLSTPPPLCRELLPKVTVVSNGQAHILGAMHSIYSPSDGWSRGTPFPRATTLSMVDSVSSDYSCAVTIGRDVLVLHCPTDEHSEDLMKATATRYYAALGEWDVVDCNPPSGQAFMNIRACSLGGSRFLLHMAAFGNSDGNTLWVCNLEEAE</sequence>
<reference evidence="1 2" key="1">
    <citation type="journal article" date="2018" name="PLoS ONE">
        <title>The draft genome of Kipferlia bialata reveals reductive genome evolution in fornicate parasites.</title>
        <authorList>
            <person name="Tanifuji G."/>
            <person name="Takabayashi S."/>
            <person name="Kume K."/>
            <person name="Takagi M."/>
            <person name="Nakayama T."/>
            <person name="Kamikawa R."/>
            <person name="Inagaki Y."/>
            <person name="Hashimoto T."/>
        </authorList>
    </citation>
    <scope>NUCLEOTIDE SEQUENCE [LARGE SCALE GENOMIC DNA]</scope>
    <source>
        <strain evidence="1">NY0173</strain>
    </source>
</reference>
<name>A0A391NT54_9EUKA</name>